<comment type="caution">
    <text evidence="1">The sequence shown here is derived from an EMBL/GenBank/DDBJ whole genome shotgun (WGS) entry which is preliminary data.</text>
</comment>
<dbReference type="EMBL" id="BMMH01000016">
    <property type="protein sequence ID" value="GGL34427.1"/>
    <property type="molecule type" value="Genomic_DNA"/>
</dbReference>
<evidence type="ECO:0000313" key="1">
    <source>
        <dbReference type="EMBL" id="GGL34427.1"/>
    </source>
</evidence>
<name>A0A917RVZ6_9NOCA</name>
<organism evidence="1 2">
    <name type="scientific">Nocardia jinanensis</name>
    <dbReference type="NCBI Taxonomy" id="382504"/>
    <lineage>
        <taxon>Bacteria</taxon>
        <taxon>Bacillati</taxon>
        <taxon>Actinomycetota</taxon>
        <taxon>Actinomycetes</taxon>
        <taxon>Mycobacteriales</taxon>
        <taxon>Nocardiaceae</taxon>
        <taxon>Nocardia</taxon>
    </lineage>
</organism>
<dbReference type="Proteomes" id="UP000638263">
    <property type="component" value="Unassembled WGS sequence"/>
</dbReference>
<evidence type="ECO:0000313" key="2">
    <source>
        <dbReference type="Proteomes" id="UP000638263"/>
    </source>
</evidence>
<protein>
    <submittedName>
        <fullName evidence="1">Uncharacterized protein</fullName>
    </submittedName>
</protein>
<reference evidence="1" key="2">
    <citation type="submission" date="2020-09" db="EMBL/GenBank/DDBJ databases">
        <authorList>
            <person name="Sun Q."/>
            <person name="Zhou Y."/>
        </authorList>
    </citation>
    <scope>NUCLEOTIDE SEQUENCE</scope>
    <source>
        <strain evidence="1">CGMCC 4.3508</strain>
    </source>
</reference>
<sequence>MATDQRPGPDARGRSLRSFTRSLRDRAGLHREGAPFGCTDLTDPGYTWWVPAPGSAPPSMSERDGTRTLFLRVTHGSGPGAQISALRYGYGGSESREVPPDVVPRTGGSVAHLQLSW</sequence>
<keyword evidence="2" id="KW-1185">Reference proteome</keyword>
<reference evidence="1" key="1">
    <citation type="journal article" date="2014" name="Int. J. Syst. Evol. Microbiol.">
        <title>Complete genome sequence of Corynebacterium casei LMG S-19264T (=DSM 44701T), isolated from a smear-ripened cheese.</title>
        <authorList>
            <consortium name="US DOE Joint Genome Institute (JGI-PGF)"/>
            <person name="Walter F."/>
            <person name="Albersmeier A."/>
            <person name="Kalinowski J."/>
            <person name="Ruckert C."/>
        </authorList>
    </citation>
    <scope>NUCLEOTIDE SEQUENCE</scope>
    <source>
        <strain evidence="1">CGMCC 4.3508</strain>
    </source>
</reference>
<dbReference type="AlphaFoldDB" id="A0A917RVZ6"/>
<proteinExistence type="predicted"/>
<accession>A0A917RVZ6</accession>
<gene>
    <name evidence="1" type="ORF">GCM10011588_56460</name>
</gene>